<organism evidence="1 2">
    <name type="scientific">Desulfosarcina alkanivorans</name>
    <dbReference type="NCBI Taxonomy" id="571177"/>
    <lineage>
        <taxon>Bacteria</taxon>
        <taxon>Pseudomonadati</taxon>
        <taxon>Thermodesulfobacteriota</taxon>
        <taxon>Desulfobacteria</taxon>
        <taxon>Desulfobacterales</taxon>
        <taxon>Desulfosarcinaceae</taxon>
        <taxon>Desulfosarcina</taxon>
    </lineage>
</organism>
<dbReference type="SUPFAM" id="SSF49373">
    <property type="entry name" value="Invasin/intimin cell-adhesion fragments"/>
    <property type="match status" value="1"/>
</dbReference>
<name>A0A5K7YCJ5_9BACT</name>
<evidence type="ECO:0000313" key="2">
    <source>
        <dbReference type="Proteomes" id="UP000427906"/>
    </source>
</evidence>
<keyword evidence="2" id="KW-1185">Reference proteome</keyword>
<dbReference type="Proteomes" id="UP000427906">
    <property type="component" value="Chromosome"/>
</dbReference>
<dbReference type="OrthoDB" id="5402165at2"/>
<dbReference type="RefSeq" id="WP_155314718.1">
    <property type="nucleotide sequence ID" value="NZ_AP021874.1"/>
</dbReference>
<accession>A0A5K7YCJ5</accession>
<dbReference type="AlphaFoldDB" id="A0A5K7YCJ5"/>
<proteinExistence type="predicted"/>
<evidence type="ECO:0008006" key="3">
    <source>
        <dbReference type="Google" id="ProtNLM"/>
    </source>
</evidence>
<evidence type="ECO:0000313" key="1">
    <source>
        <dbReference type="EMBL" id="BBO66323.1"/>
    </source>
</evidence>
<gene>
    <name evidence="1" type="ORF">DSCA_02530</name>
</gene>
<sequence length="100" mass="11625">MNYQDLGFYYWDVFPKKIKVTRSWWSMSVPLSIRGTPKGELQYETADSSIAWVDWEGRVRLGWRTGATIIMVYDSPSRDSIRYVEIEVIEEYGGGYGEPS</sequence>
<dbReference type="InterPro" id="IPR008964">
    <property type="entry name" value="Invasin/intimin_cell_adhesion"/>
</dbReference>
<protein>
    <recommendedName>
        <fullName evidence="3">BIG2 domain-containing protein</fullName>
    </recommendedName>
</protein>
<dbReference type="EMBL" id="AP021874">
    <property type="protein sequence ID" value="BBO66323.1"/>
    <property type="molecule type" value="Genomic_DNA"/>
</dbReference>
<dbReference type="KEGG" id="dalk:DSCA_02530"/>
<reference evidence="1 2" key="1">
    <citation type="submission" date="2019-11" db="EMBL/GenBank/DDBJ databases">
        <title>Comparative genomics of hydrocarbon-degrading Desulfosarcina strains.</title>
        <authorList>
            <person name="Watanabe M."/>
            <person name="Kojima H."/>
            <person name="Fukui M."/>
        </authorList>
    </citation>
    <scope>NUCLEOTIDE SEQUENCE [LARGE SCALE GENOMIC DNA]</scope>
    <source>
        <strain evidence="1 2">PL12</strain>
    </source>
</reference>